<evidence type="ECO:0008006" key="2">
    <source>
        <dbReference type="Google" id="ProtNLM"/>
    </source>
</evidence>
<evidence type="ECO:0000313" key="1">
    <source>
        <dbReference type="EMBL" id="KKL98158.1"/>
    </source>
</evidence>
<sequence>LYNRVKKKNVELKIIFTDLPACKSKHYFNPISRLSKKDKKILLISSIKPPLKKDQTEKEFWEQNCRISMDRVCYDPYPVRESFYKLENKKRENIDYKIKINFSNDFEGNLIEEISKKGNTNFKKNESSIEYTIKPTDFLMTIILGSKPCFKAIYNYIYNLIEFMKKNSIKKNIIIFPYCSAAKDPLIKKLHHMIMKIDNFPSNLTIAAMSFQKEDVVADLYFRSDLTITKSAGQTAMELMKVSKAIFYVHTECNLKVKETSNKKLLKGIPVWEAGIAIFMQEKMNARLINPKSFIDVCKEHFV</sequence>
<reference evidence="1" key="1">
    <citation type="journal article" date="2015" name="Nature">
        <title>Complex archaea that bridge the gap between prokaryotes and eukaryotes.</title>
        <authorList>
            <person name="Spang A."/>
            <person name="Saw J.H."/>
            <person name="Jorgensen S.L."/>
            <person name="Zaremba-Niedzwiedzka K."/>
            <person name="Martijn J."/>
            <person name="Lind A.E."/>
            <person name="van Eijk R."/>
            <person name="Schleper C."/>
            <person name="Guy L."/>
            <person name="Ettema T.J."/>
        </authorList>
    </citation>
    <scope>NUCLEOTIDE SEQUENCE</scope>
</reference>
<name>A0A0F9GHE7_9ZZZZ</name>
<gene>
    <name evidence="1" type="ORF">LCGC14_1827250</name>
</gene>
<dbReference type="AlphaFoldDB" id="A0A0F9GHE7"/>
<organism evidence="1">
    <name type="scientific">marine sediment metagenome</name>
    <dbReference type="NCBI Taxonomy" id="412755"/>
    <lineage>
        <taxon>unclassified sequences</taxon>
        <taxon>metagenomes</taxon>
        <taxon>ecological metagenomes</taxon>
    </lineage>
</organism>
<proteinExistence type="predicted"/>
<accession>A0A0F9GHE7</accession>
<dbReference type="EMBL" id="LAZR01017986">
    <property type="protein sequence ID" value="KKL98158.1"/>
    <property type="molecule type" value="Genomic_DNA"/>
</dbReference>
<comment type="caution">
    <text evidence="1">The sequence shown here is derived from an EMBL/GenBank/DDBJ whole genome shotgun (WGS) entry which is preliminary data.</text>
</comment>
<protein>
    <recommendedName>
        <fullName evidence="2">Lipid-A-disaccharide synthase</fullName>
    </recommendedName>
</protein>
<feature type="non-terminal residue" evidence="1">
    <location>
        <position position="1"/>
    </location>
</feature>